<reference evidence="2 3" key="1">
    <citation type="journal article" date="2018" name="Int. J. Syst. Evol. Microbiol.">
        <title>Glycomyces paridis sp. nov., isolated from the medicinal plant Paris polyphylla.</title>
        <authorList>
            <person name="Fang X.M."/>
            <person name="Bai J.L."/>
            <person name="Su J."/>
            <person name="Zhao L.L."/>
            <person name="Liu H.Y."/>
            <person name="Ma B.P."/>
            <person name="Zhang Y.Q."/>
            <person name="Yu L.Y."/>
        </authorList>
    </citation>
    <scope>NUCLEOTIDE SEQUENCE [LARGE SCALE GENOMIC DNA]</scope>
    <source>
        <strain evidence="2 3">CPCC 204357</strain>
    </source>
</reference>
<dbReference type="AlphaFoldDB" id="A0A4S8P8I0"/>
<comment type="caution">
    <text evidence="2">The sequence shown here is derived from an EMBL/GenBank/DDBJ whole genome shotgun (WGS) entry which is preliminary data.</text>
</comment>
<proteinExistence type="predicted"/>
<evidence type="ECO:0000313" key="2">
    <source>
        <dbReference type="EMBL" id="THV25981.1"/>
    </source>
</evidence>
<evidence type="ECO:0000313" key="3">
    <source>
        <dbReference type="Proteomes" id="UP000305792"/>
    </source>
</evidence>
<accession>A0A4S8P8I0</accession>
<organism evidence="2 3">
    <name type="scientific">Glycomyces paridis</name>
    <dbReference type="NCBI Taxonomy" id="2126555"/>
    <lineage>
        <taxon>Bacteria</taxon>
        <taxon>Bacillati</taxon>
        <taxon>Actinomycetota</taxon>
        <taxon>Actinomycetes</taxon>
        <taxon>Glycomycetales</taxon>
        <taxon>Glycomycetaceae</taxon>
        <taxon>Glycomyces</taxon>
    </lineage>
</organism>
<name>A0A4S8P8I0_9ACTN</name>
<dbReference type="GO" id="GO:0006310">
    <property type="term" value="P:DNA recombination"/>
    <property type="evidence" value="ECO:0007669"/>
    <property type="project" value="InterPro"/>
</dbReference>
<protein>
    <submittedName>
        <fullName evidence="2">Uncharacterized protein</fullName>
    </submittedName>
</protein>
<feature type="compositionally biased region" description="Basic and acidic residues" evidence="1">
    <location>
        <begin position="261"/>
        <end position="277"/>
    </location>
</feature>
<dbReference type="SUPFAM" id="SSF103084">
    <property type="entry name" value="Holliday junction resolvase RusA"/>
    <property type="match status" value="1"/>
</dbReference>
<sequence length="395" mass="43962">MTVTAPARWLNANDRHGHWAQRSGPTREWREAAAWTARAAKVPGLQRASITAVVRRADRRTDTDAQNRYPTIKAAVDGLVDAGVLPDDKDQFLLALTIRPGAPVSRREHPRGVLELIITEEALVARIRTLKPGFFRSRSLAKNDPLARLTFAGMWTEADDHGRGVADPRLIKGAIWALDDNITHLHVSAHINMLAATDHIILSRVGDETYFQVVNWEPHQSAAFRRGTPQYPPVSAGQVIESLDSTVCMQESASRTQEGAGEGRREEGTGKREREDADASGALFDEPAPPKKKASRKKPEVPLPDDFTVTGDMRAWAAENTPGVDIERATLKFRNHAAANDRRQRDWPAAWRNWMLNERPSNVVAIRSGGFDEKHAMLARQRAWAEAEDAKEVSR</sequence>
<dbReference type="EMBL" id="STGX01000016">
    <property type="protein sequence ID" value="THV25981.1"/>
    <property type="molecule type" value="Genomic_DNA"/>
</dbReference>
<dbReference type="OrthoDB" id="3667154at2"/>
<gene>
    <name evidence="2" type="ORF">E9998_19805</name>
</gene>
<dbReference type="InterPro" id="IPR036614">
    <property type="entry name" value="RusA-like_sf"/>
</dbReference>
<dbReference type="RefSeq" id="WP_136531429.1">
    <property type="nucleotide sequence ID" value="NZ_STGX01000016.1"/>
</dbReference>
<dbReference type="Proteomes" id="UP000305792">
    <property type="component" value="Unassembled WGS sequence"/>
</dbReference>
<keyword evidence="3" id="KW-1185">Reference proteome</keyword>
<dbReference type="Gene3D" id="3.30.1330.70">
    <property type="entry name" value="Holliday junction resolvase RusA"/>
    <property type="match status" value="1"/>
</dbReference>
<evidence type="ECO:0000256" key="1">
    <source>
        <dbReference type="SAM" id="MobiDB-lite"/>
    </source>
</evidence>
<feature type="region of interest" description="Disordered" evidence="1">
    <location>
        <begin position="249"/>
        <end position="306"/>
    </location>
</feature>
<dbReference type="GO" id="GO:0006281">
    <property type="term" value="P:DNA repair"/>
    <property type="evidence" value="ECO:0007669"/>
    <property type="project" value="InterPro"/>
</dbReference>
<dbReference type="GO" id="GO:0000287">
    <property type="term" value="F:magnesium ion binding"/>
    <property type="evidence" value="ECO:0007669"/>
    <property type="project" value="InterPro"/>
</dbReference>